<reference evidence="1" key="1">
    <citation type="journal article" date="2019" name="Science">
        <title>Mutation of a bHLH transcription factor allowed almond domestication.</title>
        <authorList>
            <person name="Sanchez-Perez R."/>
            <person name="Pavan S."/>
            <person name="Mazzeo R."/>
            <person name="Moldovan C."/>
            <person name="Aiese Cigliano R."/>
            <person name="Del Cueto J."/>
            <person name="Ricciardi F."/>
            <person name="Lotti C."/>
            <person name="Ricciardi L."/>
            <person name="Dicenta F."/>
            <person name="Lopez-Marques R.L."/>
            <person name="Lindberg Moller B."/>
        </authorList>
    </citation>
    <scope>NUCLEOTIDE SEQUENCE</scope>
</reference>
<protein>
    <submittedName>
        <fullName evidence="1">Thiol-disulphide oxidoreductase DCC</fullName>
    </submittedName>
</protein>
<name>A0A4Y1QQK4_PRUDU</name>
<organism evidence="1">
    <name type="scientific">Prunus dulcis</name>
    <name type="common">Almond</name>
    <name type="synonym">Amygdalus dulcis</name>
    <dbReference type="NCBI Taxonomy" id="3755"/>
    <lineage>
        <taxon>Eukaryota</taxon>
        <taxon>Viridiplantae</taxon>
        <taxon>Streptophyta</taxon>
        <taxon>Embryophyta</taxon>
        <taxon>Tracheophyta</taxon>
        <taxon>Spermatophyta</taxon>
        <taxon>Magnoliopsida</taxon>
        <taxon>eudicotyledons</taxon>
        <taxon>Gunneridae</taxon>
        <taxon>Pentapetalae</taxon>
        <taxon>rosids</taxon>
        <taxon>fabids</taxon>
        <taxon>Rosales</taxon>
        <taxon>Rosaceae</taxon>
        <taxon>Amygdaloideae</taxon>
        <taxon>Amygdaleae</taxon>
        <taxon>Prunus</taxon>
    </lineage>
</organism>
<dbReference type="EMBL" id="AP019297">
    <property type="protein sequence ID" value="BBG94121.1"/>
    <property type="molecule type" value="Genomic_DNA"/>
</dbReference>
<evidence type="ECO:0000313" key="1">
    <source>
        <dbReference type="EMBL" id="BBG94121.1"/>
    </source>
</evidence>
<accession>A0A4Y1QQK4</accession>
<dbReference type="InterPro" id="IPR052927">
    <property type="entry name" value="DCC_oxidoreductase"/>
</dbReference>
<gene>
    <name evidence="1" type="ORF">Prudu_002329</name>
</gene>
<dbReference type="AlphaFoldDB" id="A0A4Y1QQK4"/>
<dbReference type="PANTHER" id="PTHR33639:SF1">
    <property type="entry name" value="T23E23.25"/>
    <property type="match status" value="1"/>
</dbReference>
<dbReference type="PANTHER" id="PTHR33639">
    <property type="entry name" value="THIOL-DISULFIDE OXIDOREDUCTASE DCC"/>
    <property type="match status" value="1"/>
</dbReference>
<proteinExistence type="predicted"/>
<sequence length="100" mass="11542">MGSAISAMEARGYTTKALLMLDLPVTTALKVLSYLPLPYSALSAFRVTPTPLREIVYDYVAKRRYDIFGKSEDCLVLQEKELLERFIDREEIMYRARPDF</sequence>